<feature type="transmembrane region" description="Helical" evidence="1">
    <location>
        <begin position="72"/>
        <end position="94"/>
    </location>
</feature>
<dbReference type="Proteomes" id="UP000001876">
    <property type="component" value="Unassembled WGS sequence"/>
</dbReference>
<feature type="transmembrane region" description="Helical" evidence="1">
    <location>
        <begin position="160"/>
        <end position="178"/>
    </location>
</feature>
<accession>C1MKW5</accession>
<sequence length="245" mass="27947">MYRCVEVLSRTTLTGCCGECIKLRGQPVFMYGTLFICFEYALFCVICVGGVYKSPPNISICGYLELLPNWVAFLYFQVASSGIDSTLWHAAITLKQEPRPFLAILQCALGLSCATTLFGFSILPRCLWDWHQACVLAWVSLTSAAMSINIARDYRNLDYTAFPAALWILGIFFCNFFYHESTLRFFFAEALSVISYILWCSSNHRQLDREFTIFHVLIIDGFLATIFLGLFRYHQRVACVVTGKW</sequence>
<dbReference type="AlphaFoldDB" id="C1MKW5"/>
<feature type="transmembrane region" description="Helical" evidence="1">
    <location>
        <begin position="101"/>
        <end position="124"/>
    </location>
</feature>
<keyword evidence="3" id="KW-1185">Reference proteome</keyword>
<reference evidence="2 3" key="1">
    <citation type="journal article" date="2009" name="Science">
        <title>Green evolution and dynamic adaptations revealed by genomes of the marine picoeukaryotes Micromonas.</title>
        <authorList>
            <person name="Worden A.Z."/>
            <person name="Lee J.H."/>
            <person name="Mock T."/>
            <person name="Rouze P."/>
            <person name="Simmons M.P."/>
            <person name="Aerts A.L."/>
            <person name="Allen A.E."/>
            <person name="Cuvelier M.L."/>
            <person name="Derelle E."/>
            <person name="Everett M.V."/>
            <person name="Foulon E."/>
            <person name="Grimwood J."/>
            <person name="Gundlach H."/>
            <person name="Henrissat B."/>
            <person name="Napoli C."/>
            <person name="McDonald S.M."/>
            <person name="Parker M.S."/>
            <person name="Rombauts S."/>
            <person name="Salamov A."/>
            <person name="Von Dassow P."/>
            <person name="Badger J.H."/>
            <person name="Coutinho P.M."/>
            <person name="Demir E."/>
            <person name="Dubchak I."/>
            <person name="Gentemann C."/>
            <person name="Eikrem W."/>
            <person name="Gready J.E."/>
            <person name="John U."/>
            <person name="Lanier W."/>
            <person name="Lindquist E.A."/>
            <person name="Lucas S."/>
            <person name="Mayer K.F."/>
            <person name="Moreau H."/>
            <person name="Not F."/>
            <person name="Otillar R."/>
            <person name="Panaud O."/>
            <person name="Pangilinan J."/>
            <person name="Paulsen I."/>
            <person name="Piegu B."/>
            <person name="Poliakov A."/>
            <person name="Robbens S."/>
            <person name="Schmutz J."/>
            <person name="Toulza E."/>
            <person name="Wyss T."/>
            <person name="Zelensky A."/>
            <person name="Zhou K."/>
            <person name="Armbrust E.V."/>
            <person name="Bhattacharya D."/>
            <person name="Goodenough U.W."/>
            <person name="Van de Peer Y."/>
            <person name="Grigoriev I.V."/>
        </authorList>
    </citation>
    <scope>NUCLEOTIDE SEQUENCE [LARGE SCALE GENOMIC DNA]</scope>
    <source>
        <strain evidence="2 3">CCMP1545</strain>
    </source>
</reference>
<gene>
    <name evidence="2" type="ORF">MICPUCDRAFT_55482</name>
</gene>
<keyword evidence="1" id="KW-0812">Transmembrane</keyword>
<organism evidence="3">
    <name type="scientific">Micromonas pusilla (strain CCMP1545)</name>
    <name type="common">Picoplanktonic green alga</name>
    <dbReference type="NCBI Taxonomy" id="564608"/>
    <lineage>
        <taxon>Eukaryota</taxon>
        <taxon>Viridiplantae</taxon>
        <taxon>Chlorophyta</taxon>
        <taxon>Mamiellophyceae</taxon>
        <taxon>Mamiellales</taxon>
        <taxon>Mamiellaceae</taxon>
        <taxon>Micromonas</taxon>
    </lineage>
</organism>
<dbReference type="GeneID" id="9681737"/>
<dbReference type="OMA" id="PNISICG"/>
<evidence type="ECO:0000256" key="1">
    <source>
        <dbReference type="SAM" id="Phobius"/>
    </source>
</evidence>
<dbReference type="RefSeq" id="XP_003056067.1">
    <property type="nucleotide sequence ID" value="XM_003056021.1"/>
</dbReference>
<feature type="transmembrane region" description="Helical" evidence="1">
    <location>
        <begin position="130"/>
        <end position="148"/>
    </location>
</feature>
<evidence type="ECO:0000313" key="3">
    <source>
        <dbReference type="Proteomes" id="UP000001876"/>
    </source>
</evidence>
<dbReference type="OrthoDB" id="10499902at2759"/>
<feature type="transmembrane region" description="Helical" evidence="1">
    <location>
        <begin position="28"/>
        <end position="52"/>
    </location>
</feature>
<keyword evidence="1" id="KW-0472">Membrane</keyword>
<evidence type="ECO:0000313" key="2">
    <source>
        <dbReference type="EMBL" id="EEH59443.1"/>
    </source>
</evidence>
<dbReference type="EMBL" id="GG663736">
    <property type="protein sequence ID" value="EEH59443.1"/>
    <property type="molecule type" value="Genomic_DNA"/>
</dbReference>
<keyword evidence="1" id="KW-1133">Transmembrane helix</keyword>
<dbReference type="KEGG" id="mpp:MICPUCDRAFT_55482"/>
<protein>
    <submittedName>
        <fullName evidence="2">Predicted protein</fullName>
    </submittedName>
</protein>
<name>C1MKW5_MICPC</name>
<proteinExistence type="predicted"/>
<feature type="transmembrane region" description="Helical" evidence="1">
    <location>
        <begin position="213"/>
        <end position="231"/>
    </location>
</feature>